<dbReference type="AlphaFoldDB" id="A0AAD5PK55"/>
<name>A0AAD5PK55_9FUNG</name>
<evidence type="ECO:0000256" key="2">
    <source>
        <dbReference type="ARBA" id="ARBA00022737"/>
    </source>
</evidence>
<evidence type="ECO:0000256" key="1">
    <source>
        <dbReference type="ARBA" id="ARBA00022664"/>
    </source>
</evidence>
<keyword evidence="1" id="KW-0507">mRNA processing</keyword>
<dbReference type="Pfam" id="PF09750">
    <property type="entry name" value="DRY_EERY"/>
    <property type="match status" value="1"/>
</dbReference>
<reference evidence="9" key="2">
    <citation type="submission" date="2023-02" db="EMBL/GenBank/DDBJ databases">
        <authorList>
            <consortium name="DOE Joint Genome Institute"/>
            <person name="Mondo S.J."/>
            <person name="Chang Y."/>
            <person name="Wang Y."/>
            <person name="Ahrendt S."/>
            <person name="Andreopoulos W."/>
            <person name="Barry K."/>
            <person name="Beard J."/>
            <person name="Benny G.L."/>
            <person name="Blankenship S."/>
            <person name="Bonito G."/>
            <person name="Cuomo C."/>
            <person name="Desiro A."/>
            <person name="Gervers K.A."/>
            <person name="Hundley H."/>
            <person name="Kuo A."/>
            <person name="LaButti K."/>
            <person name="Lang B.F."/>
            <person name="Lipzen A."/>
            <person name="O'Donnell K."/>
            <person name="Pangilinan J."/>
            <person name="Reynolds N."/>
            <person name="Sandor L."/>
            <person name="Smith M.W."/>
            <person name="Tsang A."/>
            <person name="Grigoriev I.V."/>
            <person name="Stajich J.E."/>
            <person name="Spatafora J.W."/>
        </authorList>
    </citation>
    <scope>NUCLEOTIDE SEQUENCE</scope>
    <source>
        <strain evidence="9">RSA 2281</strain>
    </source>
</reference>
<gene>
    <name evidence="9" type="ORF">BDA99DRAFT_498575</name>
</gene>
<keyword evidence="6" id="KW-0508">mRNA splicing</keyword>
<dbReference type="PROSITE" id="PS50128">
    <property type="entry name" value="SURP"/>
    <property type="match status" value="2"/>
</dbReference>
<dbReference type="GO" id="GO:0003723">
    <property type="term" value="F:RNA binding"/>
    <property type="evidence" value="ECO:0007669"/>
    <property type="project" value="UniProtKB-KW"/>
</dbReference>
<dbReference type="EMBL" id="JAIXMP010000004">
    <property type="protein sequence ID" value="KAI9274778.1"/>
    <property type="molecule type" value="Genomic_DNA"/>
</dbReference>
<protein>
    <submittedName>
        <fullName evidence="9">Alternative splicing regulator-domain-containing protein</fullName>
    </submittedName>
</protein>
<dbReference type="SUPFAM" id="SSF109905">
    <property type="entry name" value="Surp module (SWAP domain)"/>
    <property type="match status" value="2"/>
</dbReference>
<dbReference type="Gene3D" id="1.10.10.790">
    <property type="entry name" value="Surp module"/>
    <property type="match status" value="2"/>
</dbReference>
<dbReference type="InterPro" id="IPR035967">
    <property type="entry name" value="SWAP/Surp_sf"/>
</dbReference>
<dbReference type="GO" id="GO:0000395">
    <property type="term" value="P:mRNA 5'-splice site recognition"/>
    <property type="evidence" value="ECO:0007669"/>
    <property type="project" value="TreeGrafter"/>
</dbReference>
<dbReference type="SMART" id="SM00648">
    <property type="entry name" value="SWAP"/>
    <property type="match status" value="2"/>
</dbReference>
<feature type="region of interest" description="Disordered" evidence="7">
    <location>
        <begin position="276"/>
        <end position="337"/>
    </location>
</feature>
<evidence type="ECO:0000256" key="7">
    <source>
        <dbReference type="SAM" id="MobiDB-lite"/>
    </source>
</evidence>
<accession>A0AAD5PK55</accession>
<keyword evidence="10" id="KW-1185">Reference proteome</keyword>
<evidence type="ECO:0000313" key="10">
    <source>
        <dbReference type="Proteomes" id="UP001209540"/>
    </source>
</evidence>
<dbReference type="PANTHER" id="PTHR13161:SF15">
    <property type="entry name" value="SPLICING FACTOR, SUPPRESSOR OF WHITE-APRICOT HOMOLOG"/>
    <property type="match status" value="1"/>
</dbReference>
<dbReference type="Proteomes" id="UP001209540">
    <property type="component" value="Unassembled WGS sequence"/>
</dbReference>
<keyword evidence="4" id="KW-0805">Transcription regulation</keyword>
<comment type="caution">
    <text evidence="9">The sequence shown here is derived from an EMBL/GenBank/DDBJ whole genome shotgun (WGS) entry which is preliminary data.</text>
</comment>
<evidence type="ECO:0000259" key="8">
    <source>
        <dbReference type="PROSITE" id="PS50128"/>
    </source>
</evidence>
<evidence type="ECO:0000313" key="9">
    <source>
        <dbReference type="EMBL" id="KAI9274778.1"/>
    </source>
</evidence>
<feature type="region of interest" description="Disordered" evidence="7">
    <location>
        <begin position="1"/>
        <end position="54"/>
    </location>
</feature>
<keyword evidence="5" id="KW-0804">Transcription</keyword>
<evidence type="ECO:0000256" key="6">
    <source>
        <dbReference type="ARBA" id="ARBA00023187"/>
    </source>
</evidence>
<feature type="region of interest" description="Disordered" evidence="7">
    <location>
        <begin position="152"/>
        <end position="177"/>
    </location>
</feature>
<dbReference type="InterPro" id="IPR000061">
    <property type="entry name" value="Surp"/>
</dbReference>
<feature type="domain" description="SURP motif" evidence="8">
    <location>
        <begin position="218"/>
        <end position="262"/>
    </location>
</feature>
<evidence type="ECO:0000256" key="4">
    <source>
        <dbReference type="ARBA" id="ARBA00023015"/>
    </source>
</evidence>
<feature type="compositionally biased region" description="Basic residues" evidence="7">
    <location>
        <begin position="35"/>
        <end position="46"/>
    </location>
</feature>
<feature type="domain" description="SURP motif" evidence="8">
    <location>
        <begin position="340"/>
        <end position="382"/>
    </location>
</feature>
<reference evidence="9" key="1">
    <citation type="journal article" date="2022" name="IScience">
        <title>Evolution of zygomycete secretomes and the origins of terrestrial fungal ecologies.</title>
        <authorList>
            <person name="Chang Y."/>
            <person name="Wang Y."/>
            <person name="Mondo S."/>
            <person name="Ahrendt S."/>
            <person name="Andreopoulos W."/>
            <person name="Barry K."/>
            <person name="Beard J."/>
            <person name="Benny G.L."/>
            <person name="Blankenship S."/>
            <person name="Bonito G."/>
            <person name="Cuomo C."/>
            <person name="Desiro A."/>
            <person name="Gervers K.A."/>
            <person name="Hundley H."/>
            <person name="Kuo A."/>
            <person name="LaButti K."/>
            <person name="Lang B.F."/>
            <person name="Lipzen A."/>
            <person name="O'Donnell K."/>
            <person name="Pangilinan J."/>
            <person name="Reynolds N."/>
            <person name="Sandor L."/>
            <person name="Smith M.E."/>
            <person name="Tsang A."/>
            <person name="Grigoriev I.V."/>
            <person name="Stajich J.E."/>
            <person name="Spatafora J.W."/>
        </authorList>
    </citation>
    <scope>NUCLEOTIDE SEQUENCE</scope>
    <source>
        <strain evidence="9">RSA 2281</strain>
    </source>
</reference>
<proteinExistence type="predicted"/>
<dbReference type="FunFam" id="1.10.10.790:FF:000002">
    <property type="entry name" value="Splicing factor 3A subunit 1"/>
    <property type="match status" value="1"/>
</dbReference>
<evidence type="ECO:0000256" key="3">
    <source>
        <dbReference type="ARBA" id="ARBA00022884"/>
    </source>
</evidence>
<sequence>MKRSKGCLHHPAAPVSELLLPQQNDEPNQHDPPHDRKRQRREKQQKKKNDNEEESMLIFGYEARIFNDKEAAKRVEKGHYLIPWQSNPDTRYKMDRYDVRHMLEDLSKELSYNHHMATTTHSDREKEQDELCNNERYADLDSEEELLFDMSEDEREAHVDEKRREREKKEEESKFHAFDYDGKNKEEKDRSDIQNEIASEYKAPEDMIVPSTREQATIISDTAKAASASVNPNLFEIKTHARQANNPLYAFLSKRHELYPFYKHLSWLLSSGLGAYGDSSDSEDDDSEDDNQKNNNDNDTTTSNKQEEDHNHHDAISNSNPTQKEKEVSPPKMDQGISTVIDKTARFVARAGPDLEQKIRQRHAHDPKFAFLYRNNQYHEYYQSKINYFKANPNA</sequence>
<keyword evidence="3" id="KW-0694">RNA-binding</keyword>
<dbReference type="PANTHER" id="PTHR13161">
    <property type="entry name" value="SPLICING FACTOR SUPPRESSOR OF WHITE APRICOT"/>
    <property type="match status" value="1"/>
</dbReference>
<feature type="compositionally biased region" description="Low complexity" evidence="7">
    <location>
        <begin position="293"/>
        <end position="304"/>
    </location>
</feature>
<feature type="non-terminal residue" evidence="9">
    <location>
        <position position="395"/>
    </location>
</feature>
<dbReference type="SMART" id="SM01141">
    <property type="entry name" value="DRY_EERY"/>
    <property type="match status" value="1"/>
</dbReference>
<dbReference type="InterPro" id="IPR019147">
    <property type="entry name" value="SWAP_N_domain"/>
</dbReference>
<feature type="compositionally biased region" description="Acidic residues" evidence="7">
    <location>
        <begin position="280"/>
        <end position="289"/>
    </location>
</feature>
<feature type="compositionally biased region" description="Basic and acidic residues" evidence="7">
    <location>
        <begin position="305"/>
        <end position="315"/>
    </location>
</feature>
<feature type="compositionally biased region" description="Basic and acidic residues" evidence="7">
    <location>
        <begin position="155"/>
        <end position="177"/>
    </location>
</feature>
<keyword evidence="2" id="KW-0677">Repeat</keyword>
<dbReference type="InterPro" id="IPR040397">
    <property type="entry name" value="SWAP"/>
</dbReference>
<evidence type="ECO:0000256" key="5">
    <source>
        <dbReference type="ARBA" id="ARBA00023163"/>
    </source>
</evidence>
<organism evidence="9 10">
    <name type="scientific">Phascolomyces articulosus</name>
    <dbReference type="NCBI Taxonomy" id="60185"/>
    <lineage>
        <taxon>Eukaryota</taxon>
        <taxon>Fungi</taxon>
        <taxon>Fungi incertae sedis</taxon>
        <taxon>Mucoromycota</taxon>
        <taxon>Mucoromycotina</taxon>
        <taxon>Mucoromycetes</taxon>
        <taxon>Mucorales</taxon>
        <taxon>Lichtheimiaceae</taxon>
        <taxon>Phascolomyces</taxon>
    </lineage>
</organism>
<dbReference type="Pfam" id="PF01805">
    <property type="entry name" value="Surp"/>
    <property type="match status" value="2"/>
</dbReference>